<gene>
    <name evidence="1" type="ORF">FBU59_003990</name>
</gene>
<name>A0ACC1J6X7_9FUNG</name>
<evidence type="ECO:0000313" key="1">
    <source>
        <dbReference type="EMBL" id="KAJ1939837.1"/>
    </source>
</evidence>
<dbReference type="Proteomes" id="UP001150603">
    <property type="component" value="Unassembled WGS sequence"/>
</dbReference>
<proteinExistence type="predicted"/>
<reference evidence="1" key="1">
    <citation type="submission" date="2022-07" db="EMBL/GenBank/DDBJ databases">
        <title>Phylogenomic reconstructions and comparative analyses of Kickxellomycotina fungi.</title>
        <authorList>
            <person name="Reynolds N.K."/>
            <person name="Stajich J.E."/>
            <person name="Barry K."/>
            <person name="Grigoriev I.V."/>
            <person name="Crous P."/>
            <person name="Smith M.E."/>
        </authorList>
    </citation>
    <scope>NUCLEOTIDE SEQUENCE</scope>
    <source>
        <strain evidence="1">NRRL 5244</strain>
    </source>
</reference>
<accession>A0ACC1J6X7</accession>
<dbReference type="EMBL" id="JANBPW010002720">
    <property type="protein sequence ID" value="KAJ1939837.1"/>
    <property type="molecule type" value="Genomic_DNA"/>
</dbReference>
<organism evidence="1 2">
    <name type="scientific">Linderina macrospora</name>
    <dbReference type="NCBI Taxonomy" id="4868"/>
    <lineage>
        <taxon>Eukaryota</taxon>
        <taxon>Fungi</taxon>
        <taxon>Fungi incertae sedis</taxon>
        <taxon>Zoopagomycota</taxon>
        <taxon>Kickxellomycotina</taxon>
        <taxon>Kickxellomycetes</taxon>
        <taxon>Kickxellales</taxon>
        <taxon>Kickxellaceae</taxon>
        <taxon>Linderina</taxon>
    </lineage>
</organism>
<feature type="non-terminal residue" evidence="1">
    <location>
        <position position="585"/>
    </location>
</feature>
<evidence type="ECO:0000313" key="2">
    <source>
        <dbReference type="Proteomes" id="UP001150603"/>
    </source>
</evidence>
<comment type="caution">
    <text evidence="1">The sequence shown here is derived from an EMBL/GenBank/DDBJ whole genome shotgun (WGS) entry which is preliminary data.</text>
</comment>
<sequence>MDHSSRSGDSPLYYPQPKTPITVNPVAIWESSEEQARRRAWAQQVRAPMEAAQNMTDPALSHSQPGADAWGGAPPTAEYAVPHVMDRIDSSQLPAETPWKISHVRQRNKSEDDGPQQVPGGMQFKEGVATESNARDAAGQFLKRWHEAVVARRIHSQIDGIDEERVNHGVPKFERGTDAIRLETTVSCEAEDSKGERTVYRFTLSSTLDIGGAGAAAAGQQQVPAQPAPAMPIGGANGLQFDMPAEHAGAGAAPQDMQHGGVQSYYNPNMANGAVLADDEYSNVTVLRQPANYSEPTISRRSSFVQHQPGSLRGVSQAVNRTASMGHIDQFAEADARYWRLHRQLIDIEMHQRMQDEMTHPGEIPQDRRALEGWDEVRPEKIDLKSPPTPTIRLKNTAGTSGFGSYRRPSAFSIADPVTFQQQQPQPEEDALPVPVSRPQGRRLSAETTTRPSYTTLSPSVGIPMSPEISIGDSPARHGKRGEIGLSPKRRSKSSPRLAMENARYHAPTSPLAPLGNTSSGPQAGRNSSSSGEGLQKSSPSAADPAKAGAAGTRSPRVPSRSRSFSALRKIATQNNAQAVTAAPP</sequence>
<keyword evidence="2" id="KW-1185">Reference proteome</keyword>
<protein>
    <submittedName>
        <fullName evidence="1">Uncharacterized protein</fullName>
    </submittedName>
</protein>